<dbReference type="EMBL" id="AZGE01000058">
    <property type="protein sequence ID" value="KRM13974.1"/>
    <property type="molecule type" value="Genomic_DNA"/>
</dbReference>
<dbReference type="PANTHER" id="PTHR31851">
    <property type="entry name" value="FE(2+)/MN(2+) TRANSPORTER PCL1"/>
    <property type="match status" value="1"/>
</dbReference>
<feature type="transmembrane region" description="Helical" evidence="5">
    <location>
        <begin position="228"/>
        <end position="246"/>
    </location>
</feature>
<sequence>MNVIIPNVKMIIKKTKGETIMAKKKMSLAQKVNVLRASVMGANDGIISVAGIVIGVAAATSNAYSILISGLSGSLAGMISMCMGEYVSVSTQKDSQKMAIINEQQRLSEQYQHEFDYVQRKYEEQDIDPQLAHQATAELMKKDPLGAVVQERYGFNPQDFTSPYAAAIASFISFPTGSILPMVAVTMAPAADRIWATMVAVLIALLVTGYLAAVLGKSNRIKSMLRNAAAGLLTMGVTFLIGQLFAR</sequence>
<evidence type="ECO:0000256" key="4">
    <source>
        <dbReference type="ARBA" id="ARBA00023136"/>
    </source>
</evidence>
<dbReference type="InterPro" id="IPR008217">
    <property type="entry name" value="Ccc1_fam"/>
</dbReference>
<gene>
    <name evidence="6" type="ORF">FC49_GL001641</name>
</gene>
<dbReference type="CDD" id="cd02432">
    <property type="entry name" value="Nodulin-21_like_1"/>
    <property type="match status" value="1"/>
</dbReference>
<proteinExistence type="predicted"/>
<keyword evidence="3 5" id="KW-1133">Transmembrane helix</keyword>
<dbReference type="GO" id="GO:0030026">
    <property type="term" value="P:intracellular manganese ion homeostasis"/>
    <property type="evidence" value="ECO:0007669"/>
    <property type="project" value="InterPro"/>
</dbReference>
<dbReference type="GO" id="GO:0005384">
    <property type="term" value="F:manganese ion transmembrane transporter activity"/>
    <property type="evidence" value="ECO:0007669"/>
    <property type="project" value="InterPro"/>
</dbReference>
<evidence type="ECO:0000256" key="5">
    <source>
        <dbReference type="SAM" id="Phobius"/>
    </source>
</evidence>
<evidence type="ECO:0000256" key="3">
    <source>
        <dbReference type="ARBA" id="ARBA00022989"/>
    </source>
</evidence>
<feature type="transmembrane region" description="Helical" evidence="5">
    <location>
        <begin position="64"/>
        <end position="88"/>
    </location>
</feature>
<dbReference type="AlphaFoldDB" id="A0A0R1WGF9"/>
<keyword evidence="4 5" id="KW-0472">Membrane</keyword>
<dbReference type="PATRIC" id="fig|1423779.3.peg.1701"/>
<accession>A0A0R1WGF9</accession>
<feature type="transmembrane region" description="Helical" evidence="5">
    <location>
        <begin position="194"/>
        <end position="216"/>
    </location>
</feature>
<feature type="transmembrane region" description="Helical" evidence="5">
    <location>
        <begin position="164"/>
        <end position="188"/>
    </location>
</feature>
<organism evidence="6 7">
    <name type="scientific">Limosilactobacillus oris DSM 4864</name>
    <dbReference type="NCBI Taxonomy" id="1423779"/>
    <lineage>
        <taxon>Bacteria</taxon>
        <taxon>Bacillati</taxon>
        <taxon>Bacillota</taxon>
        <taxon>Bacilli</taxon>
        <taxon>Lactobacillales</taxon>
        <taxon>Lactobacillaceae</taxon>
        <taxon>Limosilactobacillus</taxon>
    </lineage>
</organism>
<evidence type="ECO:0000256" key="1">
    <source>
        <dbReference type="ARBA" id="ARBA00004127"/>
    </source>
</evidence>
<evidence type="ECO:0000256" key="2">
    <source>
        <dbReference type="ARBA" id="ARBA00022692"/>
    </source>
</evidence>
<comment type="subcellular location">
    <subcellularLocation>
        <location evidence="1">Endomembrane system</location>
        <topology evidence="1">Multi-pass membrane protein</topology>
    </subcellularLocation>
</comment>
<dbReference type="GO" id="GO:0012505">
    <property type="term" value="C:endomembrane system"/>
    <property type="evidence" value="ECO:0007669"/>
    <property type="project" value="UniProtKB-SubCell"/>
</dbReference>
<comment type="caution">
    <text evidence="6">The sequence shown here is derived from an EMBL/GenBank/DDBJ whole genome shotgun (WGS) entry which is preliminary data.</text>
</comment>
<dbReference type="Proteomes" id="UP000050973">
    <property type="component" value="Unassembled WGS sequence"/>
</dbReference>
<keyword evidence="2 5" id="KW-0812">Transmembrane</keyword>
<dbReference type="Pfam" id="PF01988">
    <property type="entry name" value="VIT1"/>
    <property type="match status" value="1"/>
</dbReference>
<evidence type="ECO:0000313" key="7">
    <source>
        <dbReference type="Proteomes" id="UP000050973"/>
    </source>
</evidence>
<reference evidence="6 7" key="1">
    <citation type="journal article" date="2015" name="Genome Announc.">
        <title>Expanding the biotechnology potential of lactobacilli through comparative genomics of 213 strains and associated genera.</title>
        <authorList>
            <person name="Sun Z."/>
            <person name="Harris H.M."/>
            <person name="McCann A."/>
            <person name="Guo C."/>
            <person name="Argimon S."/>
            <person name="Zhang W."/>
            <person name="Yang X."/>
            <person name="Jeffery I.B."/>
            <person name="Cooney J.C."/>
            <person name="Kagawa T.F."/>
            <person name="Liu W."/>
            <person name="Song Y."/>
            <person name="Salvetti E."/>
            <person name="Wrobel A."/>
            <person name="Rasinkangas P."/>
            <person name="Parkhill J."/>
            <person name="Rea M.C."/>
            <person name="O'Sullivan O."/>
            <person name="Ritari J."/>
            <person name="Douillard F.P."/>
            <person name="Paul Ross R."/>
            <person name="Yang R."/>
            <person name="Briner A.E."/>
            <person name="Felis G.E."/>
            <person name="de Vos W.M."/>
            <person name="Barrangou R."/>
            <person name="Klaenhammer T.R."/>
            <person name="Caufield P.W."/>
            <person name="Cui Y."/>
            <person name="Zhang H."/>
            <person name="O'Toole P.W."/>
        </authorList>
    </citation>
    <scope>NUCLEOTIDE SEQUENCE [LARGE SCALE GENOMIC DNA]</scope>
    <source>
        <strain evidence="6 7">DSM 4864</strain>
    </source>
</reference>
<name>A0A0R1WGF9_9LACO</name>
<feature type="transmembrane region" description="Helical" evidence="5">
    <location>
        <begin position="34"/>
        <end position="58"/>
    </location>
</feature>
<protein>
    <submittedName>
        <fullName evidence="6">Integral membrane protein</fullName>
    </submittedName>
</protein>
<evidence type="ECO:0000313" key="6">
    <source>
        <dbReference type="EMBL" id="KRM13974.1"/>
    </source>
</evidence>